<sequence>MTTLLRDQLGVWYHGRRGHVEISTRAYMELVCSQHIASRDCLLIAPGQDRSGKFFIPANRFIFEQDSYILRQFWNSKRRWIGD</sequence>
<reference evidence="1" key="2">
    <citation type="submission" date="2020-06" db="EMBL/GenBank/DDBJ databases">
        <authorList>
            <person name="Sheffer M."/>
        </authorList>
    </citation>
    <scope>NUCLEOTIDE SEQUENCE</scope>
</reference>
<reference evidence="1" key="1">
    <citation type="journal article" date="2020" name="bioRxiv">
        <title>Chromosome-level reference genome of the European wasp spider Argiope bruennichi: a resource for studies on range expansion and evolutionary adaptation.</title>
        <authorList>
            <person name="Sheffer M.M."/>
            <person name="Hoppe A."/>
            <person name="Krehenwinkel H."/>
            <person name="Uhl G."/>
            <person name="Kuss A.W."/>
            <person name="Jensen L."/>
            <person name="Jensen C."/>
            <person name="Gillespie R.G."/>
            <person name="Hoff K.J."/>
            <person name="Prost S."/>
        </authorList>
    </citation>
    <scope>NUCLEOTIDE SEQUENCE</scope>
</reference>
<dbReference type="EMBL" id="JABXBU010002227">
    <property type="protein sequence ID" value="KAF8774549.1"/>
    <property type="molecule type" value="Genomic_DNA"/>
</dbReference>
<accession>A0A8T0EQR9</accession>
<keyword evidence="2" id="KW-1185">Reference proteome</keyword>
<name>A0A8T0EQR9_ARGBR</name>
<protein>
    <submittedName>
        <fullName evidence="1">Uncharacterized protein</fullName>
    </submittedName>
</protein>
<gene>
    <name evidence="1" type="ORF">HNY73_017087</name>
</gene>
<dbReference type="AlphaFoldDB" id="A0A8T0EQR9"/>
<organism evidence="1 2">
    <name type="scientific">Argiope bruennichi</name>
    <name type="common">Wasp spider</name>
    <name type="synonym">Aranea bruennichi</name>
    <dbReference type="NCBI Taxonomy" id="94029"/>
    <lineage>
        <taxon>Eukaryota</taxon>
        <taxon>Metazoa</taxon>
        <taxon>Ecdysozoa</taxon>
        <taxon>Arthropoda</taxon>
        <taxon>Chelicerata</taxon>
        <taxon>Arachnida</taxon>
        <taxon>Araneae</taxon>
        <taxon>Araneomorphae</taxon>
        <taxon>Entelegynae</taxon>
        <taxon>Araneoidea</taxon>
        <taxon>Araneidae</taxon>
        <taxon>Argiope</taxon>
    </lineage>
</organism>
<dbReference type="Proteomes" id="UP000807504">
    <property type="component" value="Unassembled WGS sequence"/>
</dbReference>
<proteinExistence type="predicted"/>
<evidence type="ECO:0000313" key="1">
    <source>
        <dbReference type="EMBL" id="KAF8774549.1"/>
    </source>
</evidence>
<comment type="caution">
    <text evidence="1">The sequence shown here is derived from an EMBL/GenBank/DDBJ whole genome shotgun (WGS) entry which is preliminary data.</text>
</comment>
<evidence type="ECO:0000313" key="2">
    <source>
        <dbReference type="Proteomes" id="UP000807504"/>
    </source>
</evidence>